<dbReference type="Gene3D" id="3.30.70.360">
    <property type="match status" value="1"/>
</dbReference>
<dbReference type="AlphaFoldDB" id="N8ZIY2"/>
<dbReference type="HOGENOM" id="CLU_021802_2_1_6"/>
<reference evidence="8 9" key="1">
    <citation type="submission" date="2013-02" db="EMBL/GenBank/DDBJ databases">
        <title>The Genome Sequence of Acinetobacter gerneri CIP 107464.</title>
        <authorList>
            <consortium name="The Broad Institute Genome Sequencing Platform"/>
            <consortium name="The Broad Institute Genome Sequencing Center for Infectious Disease"/>
            <person name="Cerqueira G."/>
            <person name="Feldgarden M."/>
            <person name="Courvalin P."/>
            <person name="Perichon B."/>
            <person name="Grillot-Courvalin C."/>
            <person name="Clermont D."/>
            <person name="Rocha E."/>
            <person name="Yoon E.-J."/>
            <person name="Nemec A."/>
            <person name="Walker B."/>
            <person name="Young S.K."/>
            <person name="Zeng Q."/>
            <person name="Gargeya S."/>
            <person name="Fitzgerald M."/>
            <person name="Haas B."/>
            <person name="Abouelleil A."/>
            <person name="Alvarado L."/>
            <person name="Arachchi H.M."/>
            <person name="Berlin A.M."/>
            <person name="Chapman S.B."/>
            <person name="Dewar J."/>
            <person name="Goldberg J."/>
            <person name="Griggs A."/>
            <person name="Gujja S."/>
            <person name="Hansen M."/>
            <person name="Howarth C."/>
            <person name="Imamovic A."/>
            <person name="Larimer J."/>
            <person name="McCowan C."/>
            <person name="Murphy C."/>
            <person name="Neiman D."/>
            <person name="Pearson M."/>
            <person name="Priest M."/>
            <person name="Roberts A."/>
            <person name="Saif S."/>
            <person name="Shea T."/>
            <person name="Sisk P."/>
            <person name="Sykes S."/>
            <person name="Wortman J."/>
            <person name="Nusbaum C."/>
            <person name="Birren B."/>
        </authorList>
    </citation>
    <scope>NUCLEOTIDE SEQUENCE [LARGE SCALE GENOMIC DNA]</scope>
    <source>
        <strain evidence="8 9">CIP 107464</strain>
    </source>
</reference>
<keyword evidence="5" id="KW-0862">Zinc</keyword>
<dbReference type="PROSITE" id="PS00758">
    <property type="entry name" value="ARGE_DAPE_CPG2_1"/>
    <property type="match status" value="1"/>
</dbReference>
<dbReference type="PATRIC" id="fig|1120926.3.peg.2026"/>
<dbReference type="Gene3D" id="3.40.630.10">
    <property type="entry name" value="Zn peptidases"/>
    <property type="match status" value="2"/>
</dbReference>
<dbReference type="eggNOG" id="COG0624">
    <property type="taxonomic scope" value="Bacteria"/>
</dbReference>
<evidence type="ECO:0000256" key="3">
    <source>
        <dbReference type="ARBA" id="ARBA00022723"/>
    </source>
</evidence>
<dbReference type="SUPFAM" id="SSF55031">
    <property type="entry name" value="Bacterial exopeptidase dimerisation domain"/>
    <property type="match status" value="1"/>
</dbReference>
<dbReference type="GeneID" id="84209446"/>
<accession>N8ZIY2</accession>
<sequence>MDNVIELTRKLVQIPSFPSQENKVSSYIQNIMQDFGFDEVYTDQNGSVVGVMGPKNQEIEILFDGHMDVVPVIGEWKFDPFGGEIFNGRLYGRGTTDMKGGLASAICAISHVAQHHTLKKRVAISASVLEEVIEGFALGHILDIHQPKSVVICEPSKLKLKSAQKGRAEILLTLHGKPAHAANPEVGINPLLIASKALLALENIQLPKDEVLGAAILVPTDIISDPYPSISMIPNAVTIRFDRRILVNETQEIVIEQIKNCLHQADISDFSIQFTQDAIDTFTGQKISPERWLPAWKTKEDSQILEAALQALQEIGLDTEIGAWPFCTNGSESAGKRQIPTIGLGPGAEEDAHTIDESIELSQLTAATEIYAKIIKEICT</sequence>
<evidence type="ECO:0000256" key="4">
    <source>
        <dbReference type="ARBA" id="ARBA00022801"/>
    </source>
</evidence>
<dbReference type="Proteomes" id="UP000013117">
    <property type="component" value="Unassembled WGS sequence"/>
</dbReference>
<dbReference type="PANTHER" id="PTHR43808:SF8">
    <property type="entry name" value="PEPTIDASE M20 DIMERISATION DOMAIN-CONTAINING PROTEIN"/>
    <property type="match status" value="1"/>
</dbReference>
<keyword evidence="6" id="KW-0170">Cobalt</keyword>
<dbReference type="InterPro" id="IPR011650">
    <property type="entry name" value="Peptidase_M20_dimer"/>
</dbReference>
<evidence type="ECO:0000313" key="9">
    <source>
        <dbReference type="Proteomes" id="UP000013117"/>
    </source>
</evidence>
<dbReference type="GO" id="GO:0016787">
    <property type="term" value="F:hydrolase activity"/>
    <property type="evidence" value="ECO:0007669"/>
    <property type="project" value="UniProtKB-KW"/>
</dbReference>
<organism evidence="8 9">
    <name type="scientific">Acinetobacter gerneri DSM 14967 = CIP 107464 = MTCC 9824</name>
    <dbReference type="NCBI Taxonomy" id="1120926"/>
    <lineage>
        <taxon>Bacteria</taxon>
        <taxon>Pseudomonadati</taxon>
        <taxon>Pseudomonadota</taxon>
        <taxon>Gammaproteobacteria</taxon>
        <taxon>Moraxellales</taxon>
        <taxon>Moraxellaceae</taxon>
        <taxon>Acinetobacter</taxon>
    </lineage>
</organism>
<gene>
    <name evidence="8" type="ORF">F960_02098</name>
</gene>
<evidence type="ECO:0000256" key="2">
    <source>
        <dbReference type="ARBA" id="ARBA00006247"/>
    </source>
</evidence>
<dbReference type="STRING" id="202952.GCA_000747725_02633"/>
<dbReference type="PANTHER" id="PTHR43808">
    <property type="entry name" value="ACETYLORNITHINE DEACETYLASE"/>
    <property type="match status" value="1"/>
</dbReference>
<comment type="caution">
    <text evidence="8">The sequence shown here is derived from an EMBL/GenBank/DDBJ whole genome shotgun (WGS) entry which is preliminary data.</text>
</comment>
<dbReference type="RefSeq" id="WP_004863007.1">
    <property type="nucleotide sequence ID" value="NZ_ASYY01000068.1"/>
</dbReference>
<evidence type="ECO:0000256" key="6">
    <source>
        <dbReference type="ARBA" id="ARBA00023285"/>
    </source>
</evidence>
<dbReference type="OrthoDB" id="3665926at2"/>
<comment type="similarity">
    <text evidence="2">Belongs to the peptidase M20A family.</text>
</comment>
<evidence type="ECO:0000259" key="7">
    <source>
        <dbReference type="Pfam" id="PF07687"/>
    </source>
</evidence>
<feature type="domain" description="Peptidase M20 dimerisation" evidence="7">
    <location>
        <begin position="163"/>
        <end position="265"/>
    </location>
</feature>
<evidence type="ECO:0000256" key="1">
    <source>
        <dbReference type="ARBA" id="ARBA00001947"/>
    </source>
</evidence>
<dbReference type="InterPro" id="IPR001261">
    <property type="entry name" value="ArgE/DapE_CS"/>
</dbReference>
<dbReference type="EMBL" id="APPN01000064">
    <property type="protein sequence ID" value="ENV33719.1"/>
    <property type="molecule type" value="Genomic_DNA"/>
</dbReference>
<dbReference type="InterPro" id="IPR002933">
    <property type="entry name" value="Peptidase_M20"/>
</dbReference>
<keyword evidence="3" id="KW-0479">Metal-binding</keyword>
<comment type="cofactor">
    <cofactor evidence="1">
        <name>Zn(2+)</name>
        <dbReference type="ChEBI" id="CHEBI:29105"/>
    </cofactor>
</comment>
<dbReference type="InterPro" id="IPR050072">
    <property type="entry name" value="Peptidase_M20A"/>
</dbReference>
<evidence type="ECO:0000313" key="8">
    <source>
        <dbReference type="EMBL" id="ENV33719.1"/>
    </source>
</evidence>
<keyword evidence="9" id="KW-1185">Reference proteome</keyword>
<keyword evidence="4" id="KW-0378">Hydrolase</keyword>
<protein>
    <recommendedName>
        <fullName evidence="7">Peptidase M20 dimerisation domain-containing protein</fullName>
    </recommendedName>
</protein>
<proteinExistence type="inferred from homology"/>
<dbReference type="GO" id="GO:0046872">
    <property type="term" value="F:metal ion binding"/>
    <property type="evidence" value="ECO:0007669"/>
    <property type="project" value="UniProtKB-KW"/>
</dbReference>
<dbReference type="InterPro" id="IPR036264">
    <property type="entry name" value="Bact_exopeptidase_dim_dom"/>
</dbReference>
<dbReference type="NCBIfam" id="NF009555">
    <property type="entry name" value="PRK13004.1"/>
    <property type="match status" value="1"/>
</dbReference>
<name>N8ZIY2_9GAMM</name>
<evidence type="ECO:0000256" key="5">
    <source>
        <dbReference type="ARBA" id="ARBA00022833"/>
    </source>
</evidence>
<dbReference type="Pfam" id="PF07687">
    <property type="entry name" value="M20_dimer"/>
    <property type="match status" value="1"/>
</dbReference>
<dbReference type="SUPFAM" id="SSF53187">
    <property type="entry name" value="Zn-dependent exopeptidases"/>
    <property type="match status" value="1"/>
</dbReference>
<dbReference type="Pfam" id="PF01546">
    <property type="entry name" value="Peptidase_M20"/>
    <property type="match status" value="1"/>
</dbReference>